<keyword evidence="2 5" id="KW-0808">Transferase</keyword>
<dbReference type="InterPro" id="IPR016461">
    <property type="entry name" value="COMT-like"/>
</dbReference>
<feature type="domain" description="O-methyltransferase C-terminal" evidence="4">
    <location>
        <begin position="2"/>
        <end position="136"/>
    </location>
</feature>
<dbReference type="OrthoDB" id="757282at2759"/>
<dbReference type="InterPro" id="IPR001077">
    <property type="entry name" value="COMT_C"/>
</dbReference>
<keyword evidence="3" id="KW-0949">S-adenosyl-L-methionine</keyword>
<dbReference type="PANTHER" id="PTHR11746">
    <property type="entry name" value="O-METHYLTRANSFERASE"/>
    <property type="match status" value="1"/>
</dbReference>
<gene>
    <name evidence="5" type="ORF">BAE44_0020088</name>
</gene>
<name>A0A1E5V156_9POAL</name>
<dbReference type="PROSITE" id="PS51683">
    <property type="entry name" value="SAM_OMT_II"/>
    <property type="match status" value="1"/>
</dbReference>
<dbReference type="EMBL" id="LWDX02055258">
    <property type="protein sequence ID" value="OEL18893.1"/>
    <property type="molecule type" value="Genomic_DNA"/>
</dbReference>
<comment type="caution">
    <text evidence="5">The sequence shown here is derived from an EMBL/GenBank/DDBJ whole genome shotgun (WGS) entry which is preliminary data.</text>
</comment>
<dbReference type="SUPFAM" id="SSF53335">
    <property type="entry name" value="S-adenosyl-L-methionine-dependent methyltransferases"/>
    <property type="match status" value="1"/>
</dbReference>
<dbReference type="AlphaFoldDB" id="A0A1E5V156"/>
<evidence type="ECO:0000313" key="6">
    <source>
        <dbReference type="Proteomes" id="UP000095767"/>
    </source>
</evidence>
<sequence>MTHGKKPWDLANRGPAFGLLFNEGMVADSGFIMDIVVKECVGVFRGVTSLVDDVARGLGGAAQAISRAFPHVKYSVLDRSHVVANAPAGTNVKYIVGDMFESLPGGSAIFLKWVLHDWGDAECVKILKNCRKAIPSREEAREGDNIGYGGWIRAI</sequence>
<evidence type="ECO:0000256" key="2">
    <source>
        <dbReference type="ARBA" id="ARBA00022679"/>
    </source>
</evidence>
<protein>
    <submittedName>
        <fullName evidence="5">5-pentadecatrienyl resorcinol O-methyltransferase</fullName>
    </submittedName>
</protein>
<accession>A0A1E5V156</accession>
<evidence type="ECO:0000256" key="1">
    <source>
        <dbReference type="ARBA" id="ARBA00022603"/>
    </source>
</evidence>
<organism evidence="5 6">
    <name type="scientific">Dichanthelium oligosanthes</name>
    <dbReference type="NCBI Taxonomy" id="888268"/>
    <lineage>
        <taxon>Eukaryota</taxon>
        <taxon>Viridiplantae</taxon>
        <taxon>Streptophyta</taxon>
        <taxon>Embryophyta</taxon>
        <taxon>Tracheophyta</taxon>
        <taxon>Spermatophyta</taxon>
        <taxon>Magnoliopsida</taxon>
        <taxon>Liliopsida</taxon>
        <taxon>Poales</taxon>
        <taxon>Poaceae</taxon>
        <taxon>PACMAD clade</taxon>
        <taxon>Panicoideae</taxon>
        <taxon>Panicodae</taxon>
        <taxon>Paniceae</taxon>
        <taxon>Dichantheliinae</taxon>
        <taxon>Dichanthelium</taxon>
    </lineage>
</organism>
<dbReference type="GO" id="GO:0008171">
    <property type="term" value="F:O-methyltransferase activity"/>
    <property type="evidence" value="ECO:0007669"/>
    <property type="project" value="InterPro"/>
</dbReference>
<reference evidence="5 6" key="1">
    <citation type="submission" date="2016-09" db="EMBL/GenBank/DDBJ databases">
        <title>The draft genome of Dichanthelium oligosanthes: A C3 panicoid grass species.</title>
        <authorList>
            <person name="Studer A.J."/>
            <person name="Schnable J.C."/>
            <person name="Brutnell T.P."/>
        </authorList>
    </citation>
    <scope>NUCLEOTIDE SEQUENCE [LARGE SCALE GENOMIC DNA]</scope>
    <source>
        <strain evidence="6">cv. Kellogg 1175</strain>
        <tissue evidence="5">Leaf</tissue>
    </source>
</reference>
<dbReference type="Proteomes" id="UP000095767">
    <property type="component" value="Unassembled WGS sequence"/>
</dbReference>
<keyword evidence="6" id="KW-1185">Reference proteome</keyword>
<evidence type="ECO:0000259" key="4">
    <source>
        <dbReference type="Pfam" id="PF00891"/>
    </source>
</evidence>
<dbReference type="InterPro" id="IPR029063">
    <property type="entry name" value="SAM-dependent_MTases_sf"/>
</dbReference>
<dbReference type="GO" id="GO:0032259">
    <property type="term" value="P:methylation"/>
    <property type="evidence" value="ECO:0007669"/>
    <property type="project" value="UniProtKB-KW"/>
</dbReference>
<evidence type="ECO:0000256" key="3">
    <source>
        <dbReference type="ARBA" id="ARBA00022691"/>
    </source>
</evidence>
<dbReference type="Gene3D" id="3.40.50.150">
    <property type="entry name" value="Vaccinia Virus protein VP39"/>
    <property type="match status" value="1"/>
</dbReference>
<keyword evidence="1 5" id="KW-0489">Methyltransferase</keyword>
<evidence type="ECO:0000313" key="5">
    <source>
        <dbReference type="EMBL" id="OEL18893.1"/>
    </source>
</evidence>
<dbReference type="STRING" id="888268.A0A1E5V156"/>
<dbReference type="Pfam" id="PF00891">
    <property type="entry name" value="Methyltransf_2"/>
    <property type="match status" value="1"/>
</dbReference>
<proteinExistence type="predicted"/>